<keyword evidence="3" id="KW-0812">Transmembrane</keyword>
<dbReference type="InterPro" id="IPR025662">
    <property type="entry name" value="Sigma_54_int_dom_ATP-bd_1"/>
</dbReference>
<feature type="compositionally biased region" description="Polar residues" evidence="2">
    <location>
        <begin position="99"/>
        <end position="116"/>
    </location>
</feature>
<keyword evidence="1" id="KW-0342">GTP-binding</keyword>
<evidence type="ECO:0000256" key="2">
    <source>
        <dbReference type="SAM" id="MobiDB-lite"/>
    </source>
</evidence>
<evidence type="ECO:0000259" key="4">
    <source>
        <dbReference type="PROSITE" id="PS51719"/>
    </source>
</evidence>
<feature type="transmembrane region" description="Helical" evidence="3">
    <location>
        <begin position="671"/>
        <end position="691"/>
    </location>
</feature>
<dbReference type="Gene3D" id="3.40.50.300">
    <property type="entry name" value="P-loop containing nucleotide triphosphate hydrolases"/>
    <property type="match status" value="1"/>
</dbReference>
<dbReference type="PROSITE" id="PS00675">
    <property type="entry name" value="SIGMA54_INTERACT_1"/>
    <property type="match status" value="1"/>
</dbReference>
<evidence type="ECO:0000256" key="3">
    <source>
        <dbReference type="SAM" id="Phobius"/>
    </source>
</evidence>
<keyword evidence="3" id="KW-1133">Transmembrane helix</keyword>
<dbReference type="SUPFAM" id="SSF52540">
    <property type="entry name" value="P-loop containing nucleoside triphosphate hydrolases"/>
    <property type="match status" value="1"/>
</dbReference>
<evidence type="ECO:0000313" key="6">
    <source>
        <dbReference type="Proteomes" id="UP001590951"/>
    </source>
</evidence>
<dbReference type="InterPro" id="IPR027417">
    <property type="entry name" value="P-loop_NTPase"/>
</dbReference>
<evidence type="ECO:0000313" key="5">
    <source>
        <dbReference type="EMBL" id="KAL2053928.1"/>
    </source>
</evidence>
<dbReference type="EMBL" id="JBHFEH010000018">
    <property type="protein sequence ID" value="KAL2053928.1"/>
    <property type="molecule type" value="Genomic_DNA"/>
</dbReference>
<keyword evidence="6" id="KW-1185">Reference proteome</keyword>
<proteinExistence type="inferred from homology"/>
<sequence>MRPGMDVLGARPRKDLDPSSSSPLGHGIPTSFRMATEEELEGSSTVKPERGSDSTYGVQSLQSTIYEAPSLYKDKKEEDSQEDDGLKLKPKLRTRDVSQESIEQSHIITADSSPSHPGQDGPSPPSMSHSLASLSLDSQAPLSSLPSSPKSTSNRSFRPSDEESMDDGGSQAIASSEDEDAEPQSEVQDSAPQLIMPSIKMPSRRPFTERGKSMGRLKVLIAGDSGVGKTSLIKSIVQTCEDIVHVDPLSPNLPTIGKLTSSKSKSKHDKPSVRTTQHITEVFASTKPYPSWWSDIEDIKVLRRRKSMGDTVLERNLCFVDTPGYGSGISRIETIQSILQYIEIQLTKPFSAPTASEGDIAGLLSGSGGTQVDVVFYLIKQELKDEDILFLQRLAAITNVIPMIAKSDTLSPQETEMLRRSIDKLQQADVRLFTFSSESTATQSSFTVCSAPSDDDDNMDASMLMSPDYVQPLIPSELASLVQQIFQPDNIACLRHLAAKKLVHAQGSRIFSMSTAIQRSASSPLSNCPESLTSTSSSSNTVQNIVSYTHVISPYNQARIADHTQQEEKLAQIRLAKWAGELQRSLQNERARYEAIARGDRAVWLTEKLGECVNDGALVPTRSSSQATPIESGSISAKPDILRASGHRGLLDAGDPLGLLRWNEVMKRRGWIAFQVVGSFGILGAMAVWMARTWGSESHTQWTWGWLGGRA</sequence>
<dbReference type="Pfam" id="PF20571">
    <property type="entry name" value="DUF6780"/>
    <property type="match status" value="1"/>
</dbReference>
<keyword evidence="1" id="KW-0547">Nucleotide-binding</keyword>
<feature type="domain" description="Septin-type G" evidence="4">
    <location>
        <begin position="213"/>
        <end position="512"/>
    </location>
</feature>
<dbReference type="InterPro" id="IPR046707">
    <property type="entry name" value="DUF6780"/>
</dbReference>
<dbReference type="PANTHER" id="PTHR18884">
    <property type="entry name" value="SEPTIN"/>
    <property type="match status" value="1"/>
</dbReference>
<protein>
    <recommendedName>
        <fullName evidence="4">Septin-type G domain-containing protein</fullName>
    </recommendedName>
</protein>
<reference evidence="5 6" key="1">
    <citation type="submission" date="2024-09" db="EMBL/GenBank/DDBJ databases">
        <title>Rethinking Asexuality: The Enigmatic Case of Functional Sexual Genes in Lepraria (Stereocaulaceae).</title>
        <authorList>
            <person name="Doellman M."/>
            <person name="Sun Y."/>
            <person name="Barcenas-Pena A."/>
            <person name="Lumbsch H.T."/>
            <person name="Grewe F."/>
        </authorList>
    </citation>
    <scope>NUCLEOTIDE SEQUENCE [LARGE SCALE GENOMIC DNA]</scope>
    <source>
        <strain evidence="5 6">Grewe 0041</strain>
    </source>
</reference>
<dbReference type="InterPro" id="IPR030379">
    <property type="entry name" value="G_SEPTIN_dom"/>
</dbReference>
<dbReference type="Pfam" id="PF00735">
    <property type="entry name" value="Septin"/>
    <property type="match status" value="1"/>
</dbReference>
<gene>
    <name evidence="5" type="ORF">ABVK25_005857</name>
</gene>
<feature type="compositionally biased region" description="Polar residues" evidence="2">
    <location>
        <begin position="53"/>
        <end position="65"/>
    </location>
</feature>
<organism evidence="5 6">
    <name type="scientific">Lepraria finkii</name>
    <dbReference type="NCBI Taxonomy" id="1340010"/>
    <lineage>
        <taxon>Eukaryota</taxon>
        <taxon>Fungi</taxon>
        <taxon>Dikarya</taxon>
        <taxon>Ascomycota</taxon>
        <taxon>Pezizomycotina</taxon>
        <taxon>Lecanoromycetes</taxon>
        <taxon>OSLEUM clade</taxon>
        <taxon>Lecanoromycetidae</taxon>
        <taxon>Lecanorales</taxon>
        <taxon>Lecanorineae</taxon>
        <taxon>Stereocaulaceae</taxon>
        <taxon>Lepraria</taxon>
    </lineage>
</organism>
<comment type="caution">
    <text evidence="5">The sequence shown here is derived from an EMBL/GenBank/DDBJ whole genome shotgun (WGS) entry which is preliminary data.</text>
</comment>
<dbReference type="Proteomes" id="UP001590951">
    <property type="component" value="Unassembled WGS sequence"/>
</dbReference>
<comment type="similarity">
    <text evidence="1">Belongs to the TRAFAC class TrmE-Era-EngA-EngB-Septin-like GTPase superfamily. Septin GTPase family.</text>
</comment>
<evidence type="ECO:0000256" key="1">
    <source>
        <dbReference type="RuleBase" id="RU004560"/>
    </source>
</evidence>
<feature type="region of interest" description="Disordered" evidence="2">
    <location>
        <begin position="1"/>
        <end position="209"/>
    </location>
</feature>
<accession>A0ABR4B918</accession>
<name>A0ABR4B918_9LECA</name>
<feature type="compositionally biased region" description="Low complexity" evidence="2">
    <location>
        <begin position="126"/>
        <end position="156"/>
    </location>
</feature>
<dbReference type="PROSITE" id="PS51719">
    <property type="entry name" value="G_SEPTIN"/>
    <property type="match status" value="1"/>
</dbReference>
<keyword evidence="3" id="KW-0472">Membrane</keyword>